<comment type="subcellular location">
    <subcellularLocation>
        <location evidence="1">Cytoplasm</location>
    </subcellularLocation>
</comment>
<dbReference type="OrthoDB" id="302966at2759"/>
<dbReference type="RefSeq" id="XP_018285869.1">
    <property type="nucleotide sequence ID" value="XM_018441905.1"/>
</dbReference>
<dbReference type="PROSITE" id="PS50089">
    <property type="entry name" value="ZF_RING_2"/>
    <property type="match status" value="1"/>
</dbReference>
<dbReference type="Gene3D" id="3.30.40.10">
    <property type="entry name" value="Zinc/RING finger domain, C3HC4 (zinc finger)"/>
    <property type="match status" value="1"/>
</dbReference>
<gene>
    <name evidence="9" type="ORF">PHYBLDRAFT_68198</name>
</gene>
<keyword evidence="4 6" id="KW-0863">Zinc-finger</keyword>
<dbReference type="InterPro" id="IPR001841">
    <property type="entry name" value="Znf_RING"/>
</dbReference>
<feature type="compositionally biased region" description="Low complexity" evidence="7">
    <location>
        <begin position="575"/>
        <end position="604"/>
    </location>
</feature>
<name>A0A167KDF9_PHYB8</name>
<feature type="compositionally biased region" description="Low complexity" evidence="7">
    <location>
        <begin position="533"/>
        <end position="552"/>
    </location>
</feature>
<feature type="compositionally biased region" description="Acidic residues" evidence="7">
    <location>
        <begin position="258"/>
        <end position="276"/>
    </location>
</feature>
<dbReference type="PROSITE" id="PS00518">
    <property type="entry name" value="ZF_RING_1"/>
    <property type="match status" value="1"/>
</dbReference>
<evidence type="ECO:0000256" key="3">
    <source>
        <dbReference type="ARBA" id="ARBA00022723"/>
    </source>
</evidence>
<dbReference type="SMART" id="SM00184">
    <property type="entry name" value="RING"/>
    <property type="match status" value="1"/>
</dbReference>
<evidence type="ECO:0000256" key="4">
    <source>
        <dbReference type="ARBA" id="ARBA00022771"/>
    </source>
</evidence>
<dbReference type="SUPFAM" id="SSF57850">
    <property type="entry name" value="RING/U-box"/>
    <property type="match status" value="1"/>
</dbReference>
<dbReference type="GeneID" id="29002811"/>
<dbReference type="GO" id="GO:0005737">
    <property type="term" value="C:cytoplasm"/>
    <property type="evidence" value="ECO:0007669"/>
    <property type="project" value="UniProtKB-SubCell"/>
</dbReference>
<protein>
    <recommendedName>
        <fullName evidence="8">RING-type domain-containing protein</fullName>
    </recommendedName>
</protein>
<keyword evidence="10" id="KW-1185">Reference proteome</keyword>
<feature type="compositionally biased region" description="Acidic residues" evidence="7">
    <location>
        <begin position="553"/>
        <end position="565"/>
    </location>
</feature>
<dbReference type="InterPro" id="IPR039739">
    <property type="entry name" value="MAG2/RNF10"/>
</dbReference>
<sequence length="678" mass="76417">MTISFISQNLSRNKQAEHEFPLMTHCSSSQFRTTLKRIIPDGAVGSEECSPNIHSLSSLLSSKQSDTLKATDKDCSALNKAKSNSENKADRTKTRHKRLRKQSLSLNHLINFTLTEPPVPSHIPCTSMSSQSLIPHKRDAFVNANYRFLIHPDSRDTVDVVNPDTNVDWDNVEQVVVSAANCSNCPVCLSTPSVPRMAKCGHIFCLACISQFFTVQANPYRTERGCPICMKHIERCDLRCVRIIDCFAIKSDKKMSSDDDESDQEDKQDDEQTDEEPSVKPGQTVDFCLLHRKSDYVFVQPVPEDSTNTSFRSNISKKIPFVSTKGVLEFSRYMLATRKHMEAEFEREQSTLEIEAIESLTLKDANQLGTVTKCIQEIETSNEGLSQRYSTDSNSTSMSLAKTRASWAAGYRRATANPTRPAGVGQDYYFHQAVDGQYVYLNSLNIRMLRHEFGDYCNFPKRFSLFVLYTEEATITPELRKRHKYIAHLPLYCNITFALVDLSGVVSEPTLKRFENDMAQRLDKQSDEPVDVTRSSPTSKNRRNTTNSNNNNYDEDEDEDEDEDCFYYYGTPSGQNQNRSRSRNRNPTTQSPSPSPPQSSSASPLQWQDQSPVGSLVARTLIASLANPAPTSDSRFEADSDDEDLKYVLRLSAAEYASQQEMRQANRAETTETTGSAN</sequence>
<dbReference type="PANTHER" id="PTHR12983">
    <property type="entry name" value="RING FINGER 10 FAMILY MEMBER"/>
    <property type="match status" value="1"/>
</dbReference>
<evidence type="ECO:0000256" key="5">
    <source>
        <dbReference type="ARBA" id="ARBA00022833"/>
    </source>
</evidence>
<keyword evidence="5" id="KW-0862">Zinc</keyword>
<dbReference type="VEuPathDB" id="FungiDB:PHYBLDRAFT_68198"/>
<dbReference type="EMBL" id="KV440997">
    <property type="protein sequence ID" value="OAD67829.1"/>
    <property type="molecule type" value="Genomic_DNA"/>
</dbReference>
<evidence type="ECO:0000313" key="9">
    <source>
        <dbReference type="EMBL" id="OAD67829.1"/>
    </source>
</evidence>
<evidence type="ECO:0000256" key="6">
    <source>
        <dbReference type="PROSITE-ProRule" id="PRU00175"/>
    </source>
</evidence>
<dbReference type="InParanoid" id="A0A167KDF9"/>
<evidence type="ECO:0000256" key="1">
    <source>
        <dbReference type="ARBA" id="ARBA00004496"/>
    </source>
</evidence>
<dbReference type="Pfam" id="PF00097">
    <property type="entry name" value="zf-C3HC4"/>
    <property type="match status" value="1"/>
</dbReference>
<dbReference type="InterPro" id="IPR018957">
    <property type="entry name" value="Znf_C3HC4_RING-type"/>
</dbReference>
<dbReference type="GO" id="GO:0045944">
    <property type="term" value="P:positive regulation of transcription by RNA polymerase II"/>
    <property type="evidence" value="ECO:0007669"/>
    <property type="project" value="TreeGrafter"/>
</dbReference>
<dbReference type="Proteomes" id="UP000077315">
    <property type="component" value="Unassembled WGS sequence"/>
</dbReference>
<dbReference type="AlphaFoldDB" id="A0A167KDF9"/>
<evidence type="ECO:0000256" key="2">
    <source>
        <dbReference type="ARBA" id="ARBA00022490"/>
    </source>
</evidence>
<dbReference type="GO" id="GO:0008270">
    <property type="term" value="F:zinc ion binding"/>
    <property type="evidence" value="ECO:0007669"/>
    <property type="project" value="UniProtKB-KW"/>
</dbReference>
<feature type="region of interest" description="Disordered" evidence="7">
    <location>
        <begin position="519"/>
        <end position="612"/>
    </location>
</feature>
<accession>A0A167KDF9</accession>
<reference evidence="10" key="1">
    <citation type="submission" date="2015-06" db="EMBL/GenBank/DDBJ databases">
        <title>Expansion of signal transduction pathways in fungi by whole-genome duplication.</title>
        <authorList>
            <consortium name="DOE Joint Genome Institute"/>
            <person name="Corrochano L.M."/>
            <person name="Kuo A."/>
            <person name="Marcet-Houben M."/>
            <person name="Polaino S."/>
            <person name="Salamov A."/>
            <person name="Villalobos J.M."/>
            <person name="Alvarez M.I."/>
            <person name="Avalos J."/>
            <person name="Benito E.P."/>
            <person name="Benoit I."/>
            <person name="Burger G."/>
            <person name="Camino L.P."/>
            <person name="Canovas D."/>
            <person name="Cerda-Olmedo E."/>
            <person name="Cheng J.-F."/>
            <person name="Dominguez A."/>
            <person name="Elias M."/>
            <person name="Eslava A.P."/>
            <person name="Glaser F."/>
            <person name="Grimwood J."/>
            <person name="Gutierrez G."/>
            <person name="Heitman J."/>
            <person name="Henrissat B."/>
            <person name="Iturriaga E.A."/>
            <person name="Lang B.F."/>
            <person name="Lavin J.L."/>
            <person name="Lee S."/>
            <person name="Li W."/>
            <person name="Lindquist E."/>
            <person name="Lopez-Garcia S."/>
            <person name="Luque E.M."/>
            <person name="Marcos A.T."/>
            <person name="Martin J."/>
            <person name="McCluskey K."/>
            <person name="Medina H.R."/>
            <person name="Miralles-Duran A."/>
            <person name="Miyazaki A."/>
            <person name="Munoz-Torres E."/>
            <person name="Oguiza J.A."/>
            <person name="Ohm R."/>
            <person name="Olmedo M."/>
            <person name="Orejas M."/>
            <person name="Ortiz-Castellanos L."/>
            <person name="Pisabarro A.G."/>
            <person name="Rodriguez-Romero J."/>
            <person name="Ruiz-Herrera J."/>
            <person name="Ruiz-Vazquez R."/>
            <person name="Sanz C."/>
            <person name="Schackwitz W."/>
            <person name="Schmutz J."/>
            <person name="Shahriari M."/>
            <person name="Shelest E."/>
            <person name="Silva-Franco F."/>
            <person name="Soanes D."/>
            <person name="Syed K."/>
            <person name="Tagua V.G."/>
            <person name="Talbot N.J."/>
            <person name="Thon M."/>
            <person name="De vries R.P."/>
            <person name="Wiebenga A."/>
            <person name="Yadav J.S."/>
            <person name="Braun E.L."/>
            <person name="Baker S."/>
            <person name="Garre V."/>
            <person name="Horwitz B."/>
            <person name="Torres-Martinez S."/>
            <person name="Idnurm A."/>
            <person name="Herrera-Estrella A."/>
            <person name="Gabaldon T."/>
            <person name="Grigoriev I.V."/>
        </authorList>
    </citation>
    <scope>NUCLEOTIDE SEQUENCE [LARGE SCALE GENOMIC DNA]</scope>
    <source>
        <strain evidence="10">NRRL 1555(-)</strain>
    </source>
</reference>
<evidence type="ECO:0000256" key="7">
    <source>
        <dbReference type="SAM" id="MobiDB-lite"/>
    </source>
</evidence>
<feature type="region of interest" description="Disordered" evidence="7">
    <location>
        <begin position="254"/>
        <end position="281"/>
    </location>
</feature>
<dbReference type="InterPro" id="IPR013083">
    <property type="entry name" value="Znf_RING/FYVE/PHD"/>
</dbReference>
<dbReference type="InterPro" id="IPR017907">
    <property type="entry name" value="Znf_RING_CS"/>
</dbReference>
<dbReference type="GO" id="GO:0000976">
    <property type="term" value="F:transcription cis-regulatory region binding"/>
    <property type="evidence" value="ECO:0007669"/>
    <property type="project" value="TreeGrafter"/>
</dbReference>
<proteinExistence type="predicted"/>
<feature type="domain" description="RING-type" evidence="8">
    <location>
        <begin position="185"/>
        <end position="229"/>
    </location>
</feature>
<evidence type="ECO:0000259" key="8">
    <source>
        <dbReference type="PROSITE" id="PS50089"/>
    </source>
</evidence>
<dbReference type="STRING" id="763407.A0A167KDF9"/>
<evidence type="ECO:0000313" key="10">
    <source>
        <dbReference type="Proteomes" id="UP000077315"/>
    </source>
</evidence>
<organism evidence="9 10">
    <name type="scientific">Phycomyces blakesleeanus (strain ATCC 8743b / DSM 1359 / FGSC 10004 / NBRC 33097 / NRRL 1555)</name>
    <dbReference type="NCBI Taxonomy" id="763407"/>
    <lineage>
        <taxon>Eukaryota</taxon>
        <taxon>Fungi</taxon>
        <taxon>Fungi incertae sedis</taxon>
        <taxon>Mucoromycota</taxon>
        <taxon>Mucoromycotina</taxon>
        <taxon>Mucoromycetes</taxon>
        <taxon>Mucorales</taxon>
        <taxon>Phycomycetaceae</taxon>
        <taxon>Phycomyces</taxon>
    </lineage>
</organism>
<keyword evidence="2" id="KW-0963">Cytoplasm</keyword>
<dbReference type="PANTHER" id="PTHR12983:SF9">
    <property type="entry name" value="E3 UBIQUITIN-PROTEIN LIGASE RNF10"/>
    <property type="match status" value="1"/>
</dbReference>
<feature type="region of interest" description="Disordered" evidence="7">
    <location>
        <begin position="656"/>
        <end position="678"/>
    </location>
</feature>
<keyword evidence="3" id="KW-0479">Metal-binding</keyword>